<protein>
    <submittedName>
        <fullName evidence="2">SKP1 component dimerisation domain-containing protein</fullName>
    </submittedName>
</protein>
<organism evidence="1 2">
    <name type="scientific">Panagrolaimus sp. JU765</name>
    <dbReference type="NCBI Taxonomy" id="591449"/>
    <lineage>
        <taxon>Eukaryota</taxon>
        <taxon>Metazoa</taxon>
        <taxon>Ecdysozoa</taxon>
        <taxon>Nematoda</taxon>
        <taxon>Chromadorea</taxon>
        <taxon>Rhabditida</taxon>
        <taxon>Tylenchina</taxon>
        <taxon>Panagrolaimomorpha</taxon>
        <taxon>Panagrolaimoidea</taxon>
        <taxon>Panagrolaimidae</taxon>
        <taxon>Panagrolaimus</taxon>
    </lineage>
</organism>
<dbReference type="Proteomes" id="UP000887576">
    <property type="component" value="Unplaced"/>
</dbReference>
<dbReference type="WBParaSite" id="JU765_v2.g18800.t1">
    <property type="protein sequence ID" value="JU765_v2.g18800.t1"/>
    <property type="gene ID" value="JU765_v2.g18800"/>
</dbReference>
<evidence type="ECO:0000313" key="1">
    <source>
        <dbReference type="Proteomes" id="UP000887576"/>
    </source>
</evidence>
<name>A0AC34QRR6_9BILA</name>
<evidence type="ECO:0000313" key="2">
    <source>
        <dbReference type="WBParaSite" id="JU765_v2.g18800.t1"/>
    </source>
</evidence>
<accession>A0AC34QRR6</accession>
<proteinExistence type="predicted"/>
<sequence>MPDAGDGQTFSSIPENTPLEYKLKFQDGKEVQLTEHVRILAGGIKDLLHTPFEKDAAIPVPQQDLTAECFELLIKICKAVQEKEPRLYLRYLNHEEVKEEANKEHFKLFEDYPDDVIIRAANATAFFSFTLPRRIICAYLGSLVNKLSVLEIRRLFGATPLDKDTCDSYGLDEHDSIWDQYPDIKRSIFG</sequence>
<reference evidence="2" key="1">
    <citation type="submission" date="2022-11" db="UniProtKB">
        <authorList>
            <consortium name="WormBaseParasite"/>
        </authorList>
    </citation>
    <scope>IDENTIFICATION</scope>
</reference>